<comment type="caution">
    <text evidence="8">The sequence shown here is derived from an EMBL/GenBank/DDBJ whole genome shotgun (WGS) entry which is preliminary data.</text>
</comment>
<evidence type="ECO:0000256" key="6">
    <source>
        <dbReference type="ARBA" id="ARBA00038255"/>
    </source>
</evidence>
<dbReference type="STRING" id="1182544.W9WJP2"/>
<dbReference type="SMART" id="SM00320">
    <property type="entry name" value="WD40"/>
    <property type="match status" value="6"/>
</dbReference>
<keyword evidence="9" id="KW-1185">Reference proteome</keyword>
<dbReference type="Pfam" id="PF00400">
    <property type="entry name" value="WD40"/>
    <property type="match status" value="2"/>
</dbReference>
<feature type="repeat" description="WD" evidence="7">
    <location>
        <begin position="10"/>
        <end position="27"/>
    </location>
</feature>
<proteinExistence type="inferred from homology"/>
<dbReference type="AlphaFoldDB" id="W9WJP2"/>
<comment type="subcellular location">
    <subcellularLocation>
        <location evidence="1">Cytoplasm</location>
    </subcellularLocation>
</comment>
<dbReference type="EMBL" id="AMGW01000001">
    <property type="protein sequence ID" value="EXJ65205.1"/>
    <property type="molecule type" value="Genomic_DNA"/>
</dbReference>
<dbReference type="eggNOG" id="KOG0974">
    <property type="taxonomic scope" value="Eukaryota"/>
</dbReference>
<evidence type="ECO:0000256" key="1">
    <source>
        <dbReference type="ARBA" id="ARBA00004496"/>
    </source>
</evidence>
<keyword evidence="4" id="KW-0819">tRNA processing</keyword>
<reference evidence="8 9" key="1">
    <citation type="submission" date="2013-03" db="EMBL/GenBank/DDBJ databases">
        <title>The Genome Sequence of Cladophialophora yegresii CBS 114405.</title>
        <authorList>
            <consortium name="The Broad Institute Genomics Platform"/>
            <person name="Cuomo C."/>
            <person name="de Hoog S."/>
            <person name="Gorbushina A."/>
            <person name="Walker B."/>
            <person name="Young S.K."/>
            <person name="Zeng Q."/>
            <person name="Gargeya S."/>
            <person name="Fitzgerald M."/>
            <person name="Haas B."/>
            <person name="Abouelleil A."/>
            <person name="Allen A.W."/>
            <person name="Alvarado L."/>
            <person name="Arachchi H.M."/>
            <person name="Berlin A.M."/>
            <person name="Chapman S.B."/>
            <person name="Gainer-Dewar J."/>
            <person name="Goldberg J."/>
            <person name="Griggs A."/>
            <person name="Gujja S."/>
            <person name="Hansen M."/>
            <person name="Howarth C."/>
            <person name="Imamovic A."/>
            <person name="Ireland A."/>
            <person name="Larimer J."/>
            <person name="McCowan C."/>
            <person name="Murphy C."/>
            <person name="Pearson M."/>
            <person name="Poon T.W."/>
            <person name="Priest M."/>
            <person name="Roberts A."/>
            <person name="Saif S."/>
            <person name="Shea T."/>
            <person name="Sisk P."/>
            <person name="Sykes S."/>
            <person name="Wortman J."/>
            <person name="Nusbaum C."/>
            <person name="Birren B."/>
        </authorList>
    </citation>
    <scope>NUCLEOTIDE SEQUENCE [LARGE SCALE GENOMIC DNA]</scope>
    <source>
        <strain evidence="8 9">CBS 114405</strain>
    </source>
</reference>
<evidence type="ECO:0000256" key="7">
    <source>
        <dbReference type="PROSITE-ProRule" id="PRU00221"/>
    </source>
</evidence>
<dbReference type="RefSeq" id="XP_007753772.1">
    <property type="nucleotide sequence ID" value="XM_007755582.1"/>
</dbReference>
<dbReference type="InterPro" id="IPR001680">
    <property type="entry name" value="WD40_rpt"/>
</dbReference>
<sequence>MFNLAGIHKRLLASCSDDRTVRIWDISDCDRNVHNGGSFEISPSQTGFGRVNEASQNHVASAWGHLSRIWNVDFASVGSYNTIADVLLFSSGEDGACQSWIAELVTRPGGETGLAASLRPGASDRLHFGKNAWSMCQLNDEHGIVVFTGGADGQIISRRFDTLETAKLCPLTISVSFNDITSSLLPLKNYLLLDHQECLATTGQGHLFRLTFRDGESQWRPLHGTLLKGGMTLCSPKDCGFVLIAYQVGELYALLIGKEILLPIQCNLDHGISWMQVAGQQVASLRDSVTCVVAVLTNSVPIILWVNMKEDSIRANETALRMPATFKITACYYDQTSKTLLLGSRAGALSVYSGVDSESATSGESYCLRHVHGTESVTSITVLRHDADIETGIGMMHILTTGRDGHYAIHRFEQPSLATGAQPQMSLVHLSSSPFGPNIEGAYLTASEDCSATRQAQRADLILYGFRSTSFVVWNETQQSDILSVECGGCHRSWAFRDDPASVSSGGLKSFVWTRAGKFNWHTSNGSGHKIIQRGGHGREIKAVARSPLPYAGAGSQHEDRVLVATGAEDTNIQLFAIANFPASAVSRTPGQLQANKFLDVATLKRHTTGIQHLQFSGSGQYLFSSAGCEEFYVWKLSFDVPCISVGTISWDTMPTDEEDSDARIMGFDSRHENDGAEYEEHTLVLAYSNGKTKIVRYTASSTRNKGTFEIMQRLSYGSFCVMQALLLPPFPRAAANQMWVLSAGTNGYANLSLLDYRDMLNSSDATALPESTCRMKVHKLHQSSILAMDILSVGSKSHLVATGGDDNALALTLLSSLSPPSSDIEDRKLGKEDTDCRFRTILIPNAHAAALTALKIVCLSSGPTSWSAWIITVANDQRVKIWRVDINLQGAFVNSSEHTEDDMLFEALQVELVGQAWTGVADVSGLEIVDENARYATGAQDNGIQACDRACRILVIGVGMEVVEITSGRDEQAW</sequence>
<evidence type="ECO:0000313" key="8">
    <source>
        <dbReference type="EMBL" id="EXJ65205.1"/>
    </source>
</evidence>
<dbReference type="InterPro" id="IPR036322">
    <property type="entry name" value="WD40_repeat_dom_sf"/>
</dbReference>
<dbReference type="PROSITE" id="PS50082">
    <property type="entry name" value="WD_REPEATS_2"/>
    <property type="match status" value="1"/>
</dbReference>
<dbReference type="PROSITE" id="PS00678">
    <property type="entry name" value="WD_REPEATS_1"/>
    <property type="match status" value="1"/>
</dbReference>
<name>W9WJP2_9EURO</name>
<keyword evidence="5" id="KW-0677">Repeat</keyword>
<evidence type="ECO:0000256" key="5">
    <source>
        <dbReference type="ARBA" id="ARBA00022737"/>
    </source>
</evidence>
<dbReference type="InterPro" id="IPR019775">
    <property type="entry name" value="WD40_repeat_CS"/>
</dbReference>
<dbReference type="GO" id="GO:0030488">
    <property type="term" value="P:tRNA methylation"/>
    <property type="evidence" value="ECO:0007669"/>
    <property type="project" value="TreeGrafter"/>
</dbReference>
<dbReference type="HOGENOM" id="CLU_002615_1_0_1"/>
<dbReference type="GeneID" id="19176157"/>
<keyword evidence="3 7" id="KW-0853">WD repeat</keyword>
<dbReference type="GO" id="GO:0005737">
    <property type="term" value="C:cytoplasm"/>
    <property type="evidence" value="ECO:0007669"/>
    <property type="project" value="UniProtKB-SubCell"/>
</dbReference>
<organism evidence="8 9">
    <name type="scientific">Cladophialophora yegresii CBS 114405</name>
    <dbReference type="NCBI Taxonomy" id="1182544"/>
    <lineage>
        <taxon>Eukaryota</taxon>
        <taxon>Fungi</taxon>
        <taxon>Dikarya</taxon>
        <taxon>Ascomycota</taxon>
        <taxon>Pezizomycotina</taxon>
        <taxon>Eurotiomycetes</taxon>
        <taxon>Chaetothyriomycetidae</taxon>
        <taxon>Chaetothyriales</taxon>
        <taxon>Herpotrichiellaceae</taxon>
        <taxon>Cladophialophora</taxon>
    </lineage>
</organism>
<dbReference type="Gene3D" id="2.130.10.10">
    <property type="entry name" value="YVTN repeat-like/Quinoprotein amine dehydrogenase"/>
    <property type="match status" value="3"/>
</dbReference>
<evidence type="ECO:0000256" key="2">
    <source>
        <dbReference type="ARBA" id="ARBA00022490"/>
    </source>
</evidence>
<dbReference type="OrthoDB" id="5594999at2759"/>
<gene>
    <name evidence="8" type="ORF">A1O7_01545</name>
</gene>
<dbReference type="PANTHER" id="PTHR14344">
    <property type="entry name" value="WD REPEAT PROTEIN"/>
    <property type="match status" value="1"/>
</dbReference>
<dbReference type="SUPFAM" id="SSF50978">
    <property type="entry name" value="WD40 repeat-like"/>
    <property type="match status" value="2"/>
</dbReference>
<dbReference type="InterPro" id="IPR015943">
    <property type="entry name" value="WD40/YVTN_repeat-like_dom_sf"/>
</dbReference>
<dbReference type="VEuPathDB" id="FungiDB:A1O7_01545"/>
<comment type="similarity">
    <text evidence="6">Belongs to the WD repeat WDR6 family.</text>
</comment>
<dbReference type="Proteomes" id="UP000019473">
    <property type="component" value="Unassembled WGS sequence"/>
</dbReference>
<evidence type="ECO:0000256" key="3">
    <source>
        <dbReference type="ARBA" id="ARBA00022574"/>
    </source>
</evidence>
<dbReference type="SUPFAM" id="SSF101908">
    <property type="entry name" value="Putative isomerase YbhE"/>
    <property type="match status" value="1"/>
</dbReference>
<evidence type="ECO:0000313" key="9">
    <source>
        <dbReference type="Proteomes" id="UP000019473"/>
    </source>
</evidence>
<dbReference type="InterPro" id="IPR051973">
    <property type="entry name" value="tRNA_Anticodon_Mtase-Reg"/>
</dbReference>
<accession>W9WJP2</accession>
<keyword evidence="2" id="KW-0963">Cytoplasm</keyword>
<evidence type="ECO:0000256" key="4">
    <source>
        <dbReference type="ARBA" id="ARBA00022694"/>
    </source>
</evidence>
<dbReference type="PANTHER" id="PTHR14344:SF3">
    <property type="entry name" value="WD REPEAT-CONTAINING PROTEIN 6"/>
    <property type="match status" value="1"/>
</dbReference>
<protein>
    <submittedName>
        <fullName evidence="8">Uncharacterized protein</fullName>
    </submittedName>
</protein>